<dbReference type="OrthoDB" id="4179687at2759"/>
<evidence type="ECO:0000313" key="1">
    <source>
        <dbReference type="EMBL" id="EEP75692.1"/>
    </source>
</evidence>
<evidence type="ECO:0008006" key="3">
    <source>
        <dbReference type="Google" id="ProtNLM"/>
    </source>
</evidence>
<dbReference type="InParanoid" id="C4JDR2"/>
<dbReference type="eggNOG" id="ENOG502RV13">
    <property type="taxonomic scope" value="Eukaryota"/>
</dbReference>
<dbReference type="InterPro" id="IPR029068">
    <property type="entry name" value="Glyas_Bleomycin-R_OHBP_Dase"/>
</dbReference>
<dbReference type="AlphaFoldDB" id="C4JDR2"/>
<evidence type="ECO:0000313" key="2">
    <source>
        <dbReference type="Proteomes" id="UP000002058"/>
    </source>
</evidence>
<dbReference type="OMA" id="QWGLKNF"/>
<name>C4JDR2_UNCRE</name>
<proteinExistence type="predicted"/>
<organism evidence="1 2">
    <name type="scientific">Uncinocarpus reesii (strain UAMH 1704)</name>
    <dbReference type="NCBI Taxonomy" id="336963"/>
    <lineage>
        <taxon>Eukaryota</taxon>
        <taxon>Fungi</taxon>
        <taxon>Dikarya</taxon>
        <taxon>Ascomycota</taxon>
        <taxon>Pezizomycotina</taxon>
        <taxon>Eurotiomycetes</taxon>
        <taxon>Eurotiomycetidae</taxon>
        <taxon>Onygenales</taxon>
        <taxon>Onygenaceae</taxon>
        <taxon>Uncinocarpus</taxon>
    </lineage>
</organism>
<dbReference type="Gene3D" id="3.10.180.10">
    <property type="entry name" value="2,3-Dihydroxybiphenyl 1,2-Dioxygenase, domain 1"/>
    <property type="match status" value="1"/>
</dbReference>
<reference evidence="2" key="1">
    <citation type="journal article" date="2009" name="Genome Res.">
        <title>Comparative genomic analyses of the human fungal pathogens Coccidioides and their relatives.</title>
        <authorList>
            <person name="Sharpton T.J."/>
            <person name="Stajich J.E."/>
            <person name="Rounsley S.D."/>
            <person name="Gardner M.J."/>
            <person name="Wortman J.R."/>
            <person name="Jordar V.S."/>
            <person name="Maiti R."/>
            <person name="Kodira C.D."/>
            <person name="Neafsey D.E."/>
            <person name="Zeng Q."/>
            <person name="Hung C.-Y."/>
            <person name="McMahan C."/>
            <person name="Muszewska A."/>
            <person name="Grynberg M."/>
            <person name="Mandel M.A."/>
            <person name="Kellner E.M."/>
            <person name="Barker B.M."/>
            <person name="Galgiani J.N."/>
            <person name="Orbach M.J."/>
            <person name="Kirkland T.N."/>
            <person name="Cole G.T."/>
            <person name="Henn M.R."/>
            <person name="Birren B.W."/>
            <person name="Taylor J.W."/>
        </authorList>
    </citation>
    <scope>NUCLEOTIDE SEQUENCE [LARGE SCALE GENOMIC DNA]</scope>
    <source>
        <strain evidence="2">UAMH 1704</strain>
    </source>
</reference>
<dbReference type="GeneID" id="8439459"/>
<dbReference type="VEuPathDB" id="FungiDB:UREG_00538"/>
<protein>
    <recommendedName>
        <fullName evidence="3">Glyoxalase-like domain-containing protein</fullName>
    </recommendedName>
</protein>
<accession>C4JDR2</accession>
<dbReference type="RefSeq" id="XP_002541025.1">
    <property type="nucleotide sequence ID" value="XM_002540979.1"/>
</dbReference>
<dbReference type="SUPFAM" id="SSF54593">
    <property type="entry name" value="Glyoxalase/Bleomycin resistance protein/Dihydroxybiphenyl dioxygenase"/>
    <property type="match status" value="1"/>
</dbReference>
<dbReference type="Proteomes" id="UP000002058">
    <property type="component" value="Unassembled WGS sequence"/>
</dbReference>
<sequence length="293" mass="31898">MSCNSGQSTGPMPTRLRQIALVVQDLDRAEHLLTTVLGTEVIFVDPGVAKWGLRNILAQISVAIGGDVIEVVSPTTPGTTAGRLLSKRGDGGYMIIMQTLDANRRRAFIETNGLAKVIYSHGSPDSVCIQYHPKGIKGGVIPELDSHRATPANPKPLMSRFSPWHACGSDYASYSAGMRRRSHLQLVEATCRLAPGDSDTEAALHQWERIFGVPRTQEHLQFTNAKMSFVKGTEGKSDGLMSITIAVQGKEYLDRIFSTARSLGLDIGDGWIDMLGLRWHLVASRDANAMSLL</sequence>
<keyword evidence="2" id="KW-1185">Reference proteome</keyword>
<dbReference type="EMBL" id="CH476615">
    <property type="protein sequence ID" value="EEP75692.1"/>
    <property type="molecule type" value="Genomic_DNA"/>
</dbReference>
<dbReference type="KEGG" id="ure:UREG_00538"/>
<gene>
    <name evidence="1" type="ORF">UREG_00538</name>
</gene>
<dbReference type="HOGENOM" id="CLU_083994_0_0_1"/>